<sequence length="102" mass="11195">MAEIKRRILSLTTGKQIKLFGNSVGIGKTLELGEGYAPNILSSSTGISGEEAPPTVNNPYGLTEAEIMELADYMMSLWLQLKESIRKYGLKDARIFARDSAK</sequence>
<keyword evidence="2" id="KW-1185">Reference proteome</keyword>
<proteinExistence type="predicted"/>
<dbReference type="Proteomes" id="UP001549749">
    <property type="component" value="Unassembled WGS sequence"/>
</dbReference>
<dbReference type="RefSeq" id="WP_354661955.1">
    <property type="nucleotide sequence ID" value="NZ_JBEXAC010000002.1"/>
</dbReference>
<protein>
    <submittedName>
        <fullName evidence="1">Uncharacterized protein</fullName>
    </submittedName>
</protein>
<evidence type="ECO:0000313" key="2">
    <source>
        <dbReference type="Proteomes" id="UP001549749"/>
    </source>
</evidence>
<organism evidence="1 2">
    <name type="scientific">Chitinophaga defluvii</name>
    <dbReference type="NCBI Taxonomy" id="3163343"/>
    <lineage>
        <taxon>Bacteria</taxon>
        <taxon>Pseudomonadati</taxon>
        <taxon>Bacteroidota</taxon>
        <taxon>Chitinophagia</taxon>
        <taxon>Chitinophagales</taxon>
        <taxon>Chitinophagaceae</taxon>
        <taxon>Chitinophaga</taxon>
    </lineage>
</organism>
<accession>A0ABV2T8K4</accession>
<name>A0ABV2T8K4_9BACT</name>
<reference evidence="1 2" key="1">
    <citation type="submission" date="2024-06" db="EMBL/GenBank/DDBJ databases">
        <title>Chitinophaga defluvii sp. nov., isolated from municipal sewage.</title>
        <authorList>
            <person name="Zhang L."/>
        </authorList>
    </citation>
    <scope>NUCLEOTIDE SEQUENCE [LARGE SCALE GENOMIC DNA]</scope>
    <source>
        <strain evidence="1 2">H8</strain>
    </source>
</reference>
<evidence type="ECO:0000313" key="1">
    <source>
        <dbReference type="EMBL" id="MET6999390.1"/>
    </source>
</evidence>
<dbReference type="EMBL" id="JBEXAC010000002">
    <property type="protein sequence ID" value="MET6999390.1"/>
    <property type="molecule type" value="Genomic_DNA"/>
</dbReference>
<gene>
    <name evidence="1" type="ORF">ABR189_18525</name>
</gene>
<comment type="caution">
    <text evidence="1">The sequence shown here is derived from an EMBL/GenBank/DDBJ whole genome shotgun (WGS) entry which is preliminary data.</text>
</comment>